<accession>A0ABD6BMC4</accession>
<organism evidence="3 4">
    <name type="scientific">Halolamina litorea</name>
    <dbReference type="NCBI Taxonomy" id="1515593"/>
    <lineage>
        <taxon>Archaea</taxon>
        <taxon>Methanobacteriati</taxon>
        <taxon>Methanobacteriota</taxon>
        <taxon>Stenosarchaea group</taxon>
        <taxon>Halobacteria</taxon>
        <taxon>Halobacteriales</taxon>
        <taxon>Haloferacaceae</taxon>
    </lineage>
</organism>
<dbReference type="InterPro" id="IPR007159">
    <property type="entry name" value="SpoVT-AbrB_dom"/>
</dbReference>
<evidence type="ECO:0000313" key="3">
    <source>
        <dbReference type="EMBL" id="MFD1565895.1"/>
    </source>
</evidence>
<name>A0ABD6BMC4_9EURY</name>
<dbReference type="EMBL" id="JBHUCZ010000001">
    <property type="protein sequence ID" value="MFD1565895.1"/>
    <property type="molecule type" value="Genomic_DNA"/>
</dbReference>
<dbReference type="SUPFAM" id="SSF89447">
    <property type="entry name" value="AbrB/MazE/MraZ-like"/>
    <property type="match status" value="1"/>
</dbReference>
<dbReference type="AlphaFoldDB" id="A0ABD6BMC4"/>
<evidence type="ECO:0000313" key="4">
    <source>
        <dbReference type="Proteomes" id="UP001597139"/>
    </source>
</evidence>
<protein>
    <submittedName>
        <fullName evidence="3">AbrB/MazE/SpoVT family DNA-binding domain-containing protein</fullName>
    </submittedName>
</protein>
<dbReference type="Proteomes" id="UP001597139">
    <property type="component" value="Unassembled WGS sequence"/>
</dbReference>
<dbReference type="GO" id="GO:0003677">
    <property type="term" value="F:DNA binding"/>
    <property type="evidence" value="ECO:0007669"/>
    <property type="project" value="UniProtKB-KW"/>
</dbReference>
<sequence length="60" mass="6834">MPQCRGPYADSRTVQESNGGYTVSIPKEIAERYDLEKGDQVFWTDSPDDETPQFLPPEEL</sequence>
<keyword evidence="3" id="KW-0238">DNA-binding</keyword>
<proteinExistence type="predicted"/>
<gene>
    <name evidence="3" type="ORF">ACFSAU_00165</name>
</gene>
<dbReference type="InterPro" id="IPR037914">
    <property type="entry name" value="SpoVT-AbrB_sf"/>
</dbReference>
<feature type="domain" description="SpoVT-AbrB" evidence="2">
    <location>
        <begin position="21"/>
        <end position="47"/>
    </location>
</feature>
<dbReference type="RefSeq" id="WP_267645137.1">
    <property type="nucleotide sequence ID" value="NZ_JANHGR010000001.1"/>
</dbReference>
<feature type="compositionally biased region" description="Polar residues" evidence="1">
    <location>
        <begin position="12"/>
        <end position="21"/>
    </location>
</feature>
<evidence type="ECO:0000256" key="1">
    <source>
        <dbReference type="SAM" id="MobiDB-lite"/>
    </source>
</evidence>
<evidence type="ECO:0000259" key="2">
    <source>
        <dbReference type="Pfam" id="PF04014"/>
    </source>
</evidence>
<comment type="caution">
    <text evidence="3">The sequence shown here is derived from an EMBL/GenBank/DDBJ whole genome shotgun (WGS) entry which is preliminary data.</text>
</comment>
<feature type="region of interest" description="Disordered" evidence="1">
    <location>
        <begin position="38"/>
        <end position="60"/>
    </location>
</feature>
<keyword evidence="4" id="KW-1185">Reference proteome</keyword>
<dbReference type="Pfam" id="PF04014">
    <property type="entry name" value="MazE_antitoxin"/>
    <property type="match status" value="1"/>
</dbReference>
<feature type="region of interest" description="Disordered" evidence="1">
    <location>
        <begin position="1"/>
        <end position="25"/>
    </location>
</feature>
<reference evidence="3 4" key="1">
    <citation type="journal article" date="2019" name="Int. J. Syst. Evol. Microbiol.">
        <title>The Global Catalogue of Microorganisms (GCM) 10K type strain sequencing project: providing services to taxonomists for standard genome sequencing and annotation.</title>
        <authorList>
            <consortium name="The Broad Institute Genomics Platform"/>
            <consortium name="The Broad Institute Genome Sequencing Center for Infectious Disease"/>
            <person name="Wu L."/>
            <person name="Ma J."/>
        </authorList>
    </citation>
    <scope>NUCLEOTIDE SEQUENCE [LARGE SCALE GENOMIC DNA]</scope>
    <source>
        <strain evidence="3 4">CGMCC 1.12859</strain>
    </source>
</reference>